<organism evidence="1 2">
    <name type="scientific">Helicobacter apodemus</name>
    <dbReference type="NCBI Taxonomy" id="135569"/>
    <lineage>
        <taxon>Bacteria</taxon>
        <taxon>Pseudomonadati</taxon>
        <taxon>Campylobacterota</taxon>
        <taxon>Epsilonproteobacteria</taxon>
        <taxon>Campylobacterales</taxon>
        <taxon>Helicobacteraceae</taxon>
        <taxon>Helicobacter</taxon>
    </lineage>
</organism>
<dbReference type="AlphaFoldDB" id="A0A2U8FBY2"/>
<protein>
    <recommendedName>
        <fullName evidence="3">DnaA initiator-associating factor for replication initiation HobA</fullName>
    </recommendedName>
</protein>
<dbReference type="Proteomes" id="UP000244890">
    <property type="component" value="Chromosome"/>
</dbReference>
<reference evidence="1 2" key="1">
    <citation type="submission" date="2017-06" db="EMBL/GenBank/DDBJ databases">
        <title>Complete genome of Helicobacter apodemus.</title>
        <authorList>
            <person name="Cho S."/>
        </authorList>
    </citation>
    <scope>NUCLEOTIDE SEQUENCE [LARGE SCALE GENOMIC DNA]</scope>
    <source>
        <strain evidence="2">SNUVETPUB-15-01</strain>
    </source>
</reference>
<name>A0A2U8FBY2_9HELI</name>
<evidence type="ECO:0000313" key="2">
    <source>
        <dbReference type="Proteomes" id="UP000244890"/>
    </source>
</evidence>
<evidence type="ECO:0008006" key="3">
    <source>
        <dbReference type="Google" id="ProtNLM"/>
    </source>
</evidence>
<proteinExistence type="predicted"/>
<dbReference type="OrthoDB" id="5329076at2"/>
<accession>A0A2U8FBY2</accession>
<sequence length="181" mass="21994">MQDIASWTIHTLRHDVSRPTWLEERKFEWIPLIKRTLQRIFNGESLILITDRDREWFIHYIINSINKSSNRPYLPILSIHSLFPQIDKFHKDDTEMALIDDYFDNIFMRRYFFWYVGRNDTPRAKFVFNREDGFLWLFDTNLQNSFTLQSTDPLIDIKLMQMFRIFNLTIDAAMFGRISLE</sequence>
<dbReference type="RefSeq" id="WP_108910550.1">
    <property type="nucleotide sequence ID" value="NZ_CP021886.1"/>
</dbReference>
<gene>
    <name evidence="1" type="ORF">CDV25_01975</name>
</gene>
<dbReference type="Gene3D" id="3.40.50.11670">
    <property type="entry name" value="DNA replication regulator HobA"/>
    <property type="match status" value="1"/>
</dbReference>
<dbReference type="InterPro" id="IPR021011">
    <property type="entry name" value="HobA"/>
</dbReference>
<dbReference type="InterPro" id="IPR038381">
    <property type="entry name" value="HobA_sf"/>
</dbReference>
<dbReference type="EMBL" id="CP021886">
    <property type="protein sequence ID" value="AWI33664.1"/>
    <property type="molecule type" value="Genomic_DNA"/>
</dbReference>
<evidence type="ECO:0000313" key="1">
    <source>
        <dbReference type="EMBL" id="AWI33664.1"/>
    </source>
</evidence>
<dbReference type="Pfam" id="PF12163">
    <property type="entry name" value="HobA"/>
    <property type="match status" value="1"/>
</dbReference>
<dbReference type="KEGG" id="had:CDV25_01975"/>